<dbReference type="InterPro" id="IPR011604">
    <property type="entry name" value="PDDEXK-like_dom_sf"/>
</dbReference>
<comment type="caution">
    <text evidence="9">The sequence shown here is derived from an EMBL/GenBank/DDBJ whole genome shotgun (WGS) entry which is preliminary data.</text>
</comment>
<evidence type="ECO:0000256" key="6">
    <source>
        <dbReference type="ARBA" id="ARBA00023125"/>
    </source>
</evidence>
<reference evidence="9 10" key="1">
    <citation type="submission" date="2019-08" db="EMBL/GenBank/DDBJ databases">
        <title>Calorimonas adulescens gen. nov., sp. nov., an anaerobic thermophilic bacterium from Sakhalin hot spring.</title>
        <authorList>
            <person name="Khomyakova M.A."/>
            <person name="Merkel A.Y."/>
            <person name="Novikov A."/>
            <person name="Bonch-Osmolovskaya E.A."/>
            <person name="Slobodkin A.I."/>
        </authorList>
    </citation>
    <scope>NUCLEOTIDE SEQUENCE [LARGE SCALE GENOMIC DNA]</scope>
    <source>
        <strain evidence="9 10">A05MB</strain>
    </source>
</reference>
<dbReference type="EMBL" id="VTPS01000008">
    <property type="protein sequence ID" value="TZE82163.1"/>
    <property type="molecule type" value="Genomic_DNA"/>
</dbReference>
<protein>
    <submittedName>
        <fullName evidence="9">PD-(D/E)XK nuclease family protein</fullName>
    </submittedName>
</protein>
<dbReference type="RefSeq" id="WP_149545180.1">
    <property type="nucleotide sequence ID" value="NZ_VTPS01000008.1"/>
</dbReference>
<keyword evidence="1" id="KW-0547">Nucleotide-binding</keyword>
<keyword evidence="6" id="KW-0238">DNA-binding</keyword>
<dbReference type="AlphaFoldDB" id="A0A5D8QF52"/>
<evidence type="ECO:0000256" key="1">
    <source>
        <dbReference type="ARBA" id="ARBA00022741"/>
    </source>
</evidence>
<dbReference type="Gene3D" id="3.90.320.10">
    <property type="match status" value="1"/>
</dbReference>
<dbReference type="InterPro" id="IPR038726">
    <property type="entry name" value="PDDEXK_AddAB-type"/>
</dbReference>
<evidence type="ECO:0000256" key="3">
    <source>
        <dbReference type="ARBA" id="ARBA00022801"/>
    </source>
</evidence>
<proteinExistence type="predicted"/>
<evidence type="ECO:0000256" key="4">
    <source>
        <dbReference type="ARBA" id="ARBA00022806"/>
    </source>
</evidence>
<gene>
    <name evidence="9" type="ORF">FWJ32_06645</name>
</gene>
<dbReference type="GO" id="GO:0004386">
    <property type="term" value="F:helicase activity"/>
    <property type="evidence" value="ECO:0007669"/>
    <property type="project" value="UniProtKB-KW"/>
</dbReference>
<sequence>MEDIKRMYFSQTALRTYMSCPLKFKNRYIEGLYWNFDSPAAREGREFHLDAKRHFLNLPLSGHNGDLIATMADFVPVESGKEYLPEFSLRHNNGNIKIMAKYDLVVVGETVEIYDWKTESARPNAEKLRDDIQTRLYLYTMAAAGKTIKEDIRPSDISITYFNPSYPSSPVRIDYDSYRFEKDEIKISGLVSQILKDTEFKPTDDRRKCAYCEYNRLCNGKPVSLDSVDDQDFELSWDDIEEISF</sequence>
<dbReference type="GO" id="GO:0003677">
    <property type="term" value="F:DNA binding"/>
    <property type="evidence" value="ECO:0007669"/>
    <property type="project" value="UniProtKB-KW"/>
</dbReference>
<dbReference type="Pfam" id="PF12705">
    <property type="entry name" value="PDDEXK_1"/>
    <property type="match status" value="2"/>
</dbReference>
<dbReference type="GO" id="GO:0006281">
    <property type="term" value="P:DNA repair"/>
    <property type="evidence" value="ECO:0007669"/>
    <property type="project" value="UniProtKB-KW"/>
</dbReference>
<organism evidence="9 10">
    <name type="scientific">Calorimonas adulescens</name>
    <dbReference type="NCBI Taxonomy" id="2606906"/>
    <lineage>
        <taxon>Bacteria</taxon>
        <taxon>Bacillati</taxon>
        <taxon>Bacillota</taxon>
        <taxon>Clostridia</taxon>
        <taxon>Thermoanaerobacterales</taxon>
        <taxon>Thermoanaerobacteraceae</taxon>
        <taxon>Calorimonas</taxon>
    </lineage>
</organism>
<keyword evidence="10" id="KW-1185">Reference proteome</keyword>
<evidence type="ECO:0000313" key="10">
    <source>
        <dbReference type="Proteomes" id="UP000322976"/>
    </source>
</evidence>
<dbReference type="GO" id="GO:0016787">
    <property type="term" value="F:hydrolase activity"/>
    <property type="evidence" value="ECO:0007669"/>
    <property type="project" value="UniProtKB-KW"/>
</dbReference>
<evidence type="ECO:0000256" key="2">
    <source>
        <dbReference type="ARBA" id="ARBA00022763"/>
    </source>
</evidence>
<accession>A0A5D8QF52</accession>
<evidence type="ECO:0000256" key="7">
    <source>
        <dbReference type="ARBA" id="ARBA00023204"/>
    </source>
</evidence>
<keyword evidence="2" id="KW-0227">DNA damage</keyword>
<keyword evidence="7" id="KW-0234">DNA repair</keyword>
<dbReference type="GO" id="GO:0005524">
    <property type="term" value="F:ATP binding"/>
    <property type="evidence" value="ECO:0007669"/>
    <property type="project" value="UniProtKB-KW"/>
</dbReference>
<keyword evidence="3" id="KW-0378">Hydrolase</keyword>
<feature type="domain" description="PD-(D/E)XK endonuclease-like" evidence="8">
    <location>
        <begin position="9"/>
        <end position="56"/>
    </location>
</feature>
<name>A0A5D8QF52_9THEO</name>
<feature type="domain" description="PD-(D/E)XK endonuclease-like" evidence="8">
    <location>
        <begin position="86"/>
        <end position="219"/>
    </location>
</feature>
<evidence type="ECO:0000259" key="8">
    <source>
        <dbReference type="Pfam" id="PF12705"/>
    </source>
</evidence>
<dbReference type="Proteomes" id="UP000322976">
    <property type="component" value="Unassembled WGS sequence"/>
</dbReference>
<evidence type="ECO:0000313" key="9">
    <source>
        <dbReference type="EMBL" id="TZE82163.1"/>
    </source>
</evidence>
<keyword evidence="4" id="KW-0347">Helicase</keyword>
<keyword evidence="5" id="KW-0067">ATP-binding</keyword>
<evidence type="ECO:0000256" key="5">
    <source>
        <dbReference type="ARBA" id="ARBA00022840"/>
    </source>
</evidence>